<sequence length="106" mass="12056">MGSQVVVLAMATAAVVFSGGSIVLFDLLRQKYYSVAEVKLTNNKSQKSPRQKPILKSCLYSGEKKMNSKKKRVQFEADVKDSNSNGEEYRREYRSKRNCSILSIWL</sequence>
<feature type="transmembrane region" description="Helical" evidence="1">
    <location>
        <begin position="6"/>
        <end position="28"/>
    </location>
</feature>
<dbReference type="PANTHER" id="PTHR33564:SF30">
    <property type="entry name" value="TRANSMEMBRANE PROTEIN"/>
    <property type="match status" value="1"/>
</dbReference>
<gene>
    <name evidence="2" type="ORF">EJD97_024859</name>
</gene>
<evidence type="ECO:0008006" key="3">
    <source>
        <dbReference type="Google" id="ProtNLM"/>
    </source>
</evidence>
<keyword evidence="1" id="KW-1133">Transmembrane helix</keyword>
<name>A0A6N2ASA1_SOLCI</name>
<keyword evidence="1" id="KW-0472">Membrane</keyword>
<comment type="caution">
    <text evidence="2">The sequence shown here is derived from an EMBL/GenBank/DDBJ whole genome shotgun (WGS) entry which is preliminary data.</text>
</comment>
<evidence type="ECO:0000256" key="1">
    <source>
        <dbReference type="SAM" id="Phobius"/>
    </source>
</evidence>
<dbReference type="AlphaFoldDB" id="A0A6N2ASA1"/>
<dbReference type="PANTHER" id="PTHR33564">
    <property type="entry name" value="TRANSMEMBRANE PROTEIN"/>
    <property type="match status" value="1"/>
</dbReference>
<keyword evidence="1" id="KW-0812">Transmembrane</keyword>
<organism evidence="2">
    <name type="scientific">Solanum chilense</name>
    <name type="common">Tomato</name>
    <name type="synonym">Lycopersicon chilense</name>
    <dbReference type="NCBI Taxonomy" id="4083"/>
    <lineage>
        <taxon>Eukaryota</taxon>
        <taxon>Viridiplantae</taxon>
        <taxon>Streptophyta</taxon>
        <taxon>Embryophyta</taxon>
        <taxon>Tracheophyta</taxon>
        <taxon>Spermatophyta</taxon>
        <taxon>Magnoliopsida</taxon>
        <taxon>eudicotyledons</taxon>
        <taxon>Gunneridae</taxon>
        <taxon>Pentapetalae</taxon>
        <taxon>asterids</taxon>
        <taxon>lamiids</taxon>
        <taxon>Solanales</taxon>
        <taxon>Solanaceae</taxon>
        <taxon>Solanoideae</taxon>
        <taxon>Solaneae</taxon>
        <taxon>Solanum</taxon>
        <taxon>Solanum subgen. Lycopersicon</taxon>
    </lineage>
</organism>
<reference evidence="2" key="1">
    <citation type="submission" date="2019-05" db="EMBL/GenBank/DDBJ databases">
        <title>The de novo reference genome and transcriptome assemblies of the wild tomato species Solanum chilense.</title>
        <authorList>
            <person name="Stam R."/>
            <person name="Nosenko T."/>
            <person name="Hoerger A.C."/>
            <person name="Stephan W."/>
            <person name="Seidel M.A."/>
            <person name="Kuhn J.M.M."/>
            <person name="Haberer G."/>
            <person name="Tellier A."/>
        </authorList>
    </citation>
    <scope>NUCLEOTIDE SEQUENCE</scope>
    <source>
        <tissue evidence="2">Mature leaves</tissue>
    </source>
</reference>
<accession>A0A6N2ASA1</accession>
<proteinExistence type="predicted"/>
<protein>
    <recommendedName>
        <fullName evidence="3">Transmembrane protein</fullName>
    </recommendedName>
</protein>
<evidence type="ECO:0000313" key="2">
    <source>
        <dbReference type="EMBL" id="TMW84599.1"/>
    </source>
</evidence>
<dbReference type="EMBL" id="RXGB01009008">
    <property type="protein sequence ID" value="TMW84599.1"/>
    <property type="molecule type" value="Genomic_DNA"/>
</dbReference>